<sequence length="46" mass="5739">MNLTIYYFFIRYFLKDLVDQVCYFFAVLKELLYKNKGNYYLSINYS</sequence>
<protein>
    <submittedName>
        <fullName evidence="1">Uncharacterized protein</fullName>
    </submittedName>
</protein>
<dbReference type="HOGENOM" id="CLU_3182706_0_0_3"/>
<dbReference type="KEGG" id="cyt:cce_1650"/>
<name>B1WY13_CROS5</name>
<evidence type="ECO:0000313" key="1">
    <source>
        <dbReference type="EMBL" id="ACB51000.1"/>
    </source>
</evidence>
<keyword evidence="2" id="KW-1185">Reference proteome</keyword>
<gene>
    <name evidence="1" type="ordered locus">cce_1650</name>
</gene>
<dbReference type="Proteomes" id="UP000001203">
    <property type="component" value="Chromosome circular"/>
</dbReference>
<organism evidence="1 2">
    <name type="scientific">Crocosphaera subtropica (strain ATCC 51142 / BH68)</name>
    <name type="common">Cyanothece sp. (strain ATCC 51142)</name>
    <dbReference type="NCBI Taxonomy" id="43989"/>
    <lineage>
        <taxon>Bacteria</taxon>
        <taxon>Bacillati</taxon>
        <taxon>Cyanobacteriota</taxon>
        <taxon>Cyanophyceae</taxon>
        <taxon>Oscillatoriophycideae</taxon>
        <taxon>Chroococcales</taxon>
        <taxon>Aphanothecaceae</taxon>
        <taxon>Crocosphaera</taxon>
        <taxon>Crocosphaera subtropica</taxon>
    </lineage>
</organism>
<dbReference type="AlphaFoldDB" id="B1WY13"/>
<accession>B1WY13</accession>
<proteinExistence type="predicted"/>
<dbReference type="EMBL" id="CP000806">
    <property type="protein sequence ID" value="ACB51000.1"/>
    <property type="molecule type" value="Genomic_DNA"/>
</dbReference>
<reference evidence="1 2" key="1">
    <citation type="journal article" date="2008" name="Proc. Natl. Acad. Sci. U.S.A.">
        <title>The genome of Cyanothece 51142, a unicellular diazotrophic cyanobacterium important in the marine nitrogen cycle.</title>
        <authorList>
            <person name="Welsh E.A."/>
            <person name="Liberton M."/>
            <person name="Stoeckel J."/>
            <person name="Loh T."/>
            <person name="Elvitigala T."/>
            <person name="Wang C."/>
            <person name="Wollam A."/>
            <person name="Fulton R.S."/>
            <person name="Clifton S.W."/>
            <person name="Jacobs J.M."/>
            <person name="Aurora R."/>
            <person name="Ghosh B.K."/>
            <person name="Sherman L.A."/>
            <person name="Smith R.D."/>
            <person name="Wilson R.K."/>
            <person name="Pakrasi H.B."/>
        </authorList>
    </citation>
    <scope>NUCLEOTIDE SEQUENCE [LARGE SCALE GENOMIC DNA]</scope>
    <source>
        <strain evidence="2">ATCC 51142 / BH68</strain>
    </source>
</reference>
<evidence type="ECO:0000313" key="2">
    <source>
        <dbReference type="Proteomes" id="UP000001203"/>
    </source>
</evidence>